<feature type="compositionally biased region" description="Basic and acidic residues" evidence="1">
    <location>
        <begin position="708"/>
        <end position="718"/>
    </location>
</feature>
<protein>
    <recommendedName>
        <fullName evidence="2">Flagellar hook-length control protein-like C-terminal domain-containing protein</fullName>
    </recommendedName>
</protein>
<dbReference type="InterPro" id="IPR052563">
    <property type="entry name" value="FliK"/>
</dbReference>
<reference evidence="3 4" key="1">
    <citation type="journal article" date="2012" name="Front. Microbiol.">
        <title>Complete genome of Ignavibacterium album, a metabolically versatile, flagellated, facultative anaerobe from the phylum Chlorobi.</title>
        <authorList>
            <person name="Liu Z."/>
            <person name="Frigaard N.-U."/>
            <person name="Vogl K."/>
            <person name="Iino T."/>
            <person name="Ohkuma M."/>
            <person name="Overmann J."/>
            <person name="Bryant D.A."/>
        </authorList>
    </citation>
    <scope>NUCLEOTIDE SEQUENCE [LARGE SCALE GENOMIC DNA]</scope>
    <source>
        <strain evidence="4">DSM 19864 / JCM 16511 / NBRC 101810 / Mat9-16</strain>
    </source>
</reference>
<feature type="compositionally biased region" description="Basic and acidic residues" evidence="1">
    <location>
        <begin position="853"/>
        <end position="862"/>
    </location>
</feature>
<evidence type="ECO:0000259" key="2">
    <source>
        <dbReference type="Pfam" id="PF02120"/>
    </source>
</evidence>
<dbReference type="STRING" id="945713.IALB_2537"/>
<feature type="compositionally biased region" description="Basic and acidic residues" evidence="1">
    <location>
        <begin position="663"/>
        <end position="674"/>
    </location>
</feature>
<dbReference type="KEGG" id="ial:IALB_2537"/>
<feature type="region of interest" description="Disordered" evidence="1">
    <location>
        <begin position="850"/>
        <end position="880"/>
    </location>
</feature>
<sequence length="897" mass="102200">MFINSLFLSKLLNLKSEKQSSGVDENGFSHLFSEIIKIKSAGEDTAFLPEYIGGTLLDHKTIFISNSSPLENKTFYRTDTSIKIIEELYKLFTSGNLQLITVSENQAVSLNKITTDKNQFLKSIETLIQNILSDSDNQNKEVEIRYVSKNLIETKKINKENLSQFSEYLSKLIDGNQSFSFVIGANLKQILFDVENLTSNEEAKTNVQVEAGTESSSLQNMIPGSTEHIQSVEASKLKTELNENYLKNETELNDLIVKSDGKENLEPRITNQNINEKIIPSVNDNSNQKSSFSMKENLKPDFKQNSDNKILLQVFNKSEKTNDYTKVNSRNSLQQSEIDVDKTSENNFSNKISKLEDETAVLKVNKERQTSNSVSTNLKSSEPEVKVKIEGEIKNQSSVQQQKNDEANLKFEDIAEIKIVIKEKSQFVHSEKENQVFLRNSQIETYKKEPQSVQTNPKNESQDFRNVDLADIPGSYRSIRPELTEKDLQTIIKTQADEPKISRAGLPLIADYQDWDLIFDKSSNQVENVFENDQTFIRQTSEKEVMHKLKSEFSPDNQKETEVRTNSINSKFKIDLDKPAEQKTIQPNEIIEDLTVRTNQKEKMLHLQFSGEKKIIAVSEPVQEKVISFSDAKTQTVVEQNNSINENSTVNVDSNKSSSSKNLNEHKPIAENEIKIQNGEANDRRSTDNQNQSGSENKNFASEVNKVSNEKDIPDEKAFKSDLMSLDKQVNQPEIKSHLFNNKNIVEHFIKNPVESKTLEKFLQFLDKQEIIQKSEIVNYSKQNHSVEIKLSPKELGSIKILLDTNDNNVSAKIEVGNEQTKAVVVNNLPQLKETLSQQGVNLNNVNVTVSSEEQRNPEQTKQKNKKKSQDNNPKVEFTEEKKTVRNLGYNTYEYLV</sequence>
<dbReference type="Gene3D" id="3.30.750.140">
    <property type="match status" value="1"/>
</dbReference>
<keyword evidence="4" id="KW-1185">Reference proteome</keyword>
<gene>
    <name evidence="3" type="ordered locus">IALB_2537</name>
</gene>
<organism evidence="3 4">
    <name type="scientific">Ignavibacterium album (strain DSM 19864 / JCM 16511 / NBRC 101810 / Mat9-16)</name>
    <dbReference type="NCBI Taxonomy" id="945713"/>
    <lineage>
        <taxon>Bacteria</taxon>
        <taxon>Pseudomonadati</taxon>
        <taxon>Ignavibacteriota</taxon>
        <taxon>Ignavibacteria</taxon>
        <taxon>Ignavibacteriales</taxon>
        <taxon>Ignavibacteriaceae</taxon>
        <taxon>Ignavibacterium</taxon>
    </lineage>
</organism>
<proteinExistence type="predicted"/>
<feature type="domain" description="Flagellar hook-length control protein-like C-terminal" evidence="2">
    <location>
        <begin position="774"/>
        <end position="856"/>
    </location>
</feature>
<dbReference type="eggNOG" id="COG3144">
    <property type="taxonomic scope" value="Bacteria"/>
</dbReference>
<dbReference type="PANTHER" id="PTHR37533:SF2">
    <property type="entry name" value="FLAGELLAR HOOK-LENGTH CONTROL PROTEIN"/>
    <property type="match status" value="1"/>
</dbReference>
<dbReference type="InterPro" id="IPR021136">
    <property type="entry name" value="Flagellar_hook_control-like_C"/>
</dbReference>
<dbReference type="InterPro" id="IPR038610">
    <property type="entry name" value="FliK-like_C_sf"/>
</dbReference>
<dbReference type="OrthoDB" id="292554at2"/>
<dbReference type="PANTHER" id="PTHR37533">
    <property type="entry name" value="FLAGELLAR HOOK-LENGTH CONTROL PROTEIN"/>
    <property type="match status" value="1"/>
</dbReference>
<evidence type="ECO:0000313" key="3">
    <source>
        <dbReference type="EMBL" id="AFH50240.1"/>
    </source>
</evidence>
<dbReference type="AlphaFoldDB" id="I0AMN3"/>
<feature type="region of interest" description="Disordered" evidence="1">
    <location>
        <begin position="638"/>
        <end position="718"/>
    </location>
</feature>
<evidence type="ECO:0000313" key="4">
    <source>
        <dbReference type="Proteomes" id="UP000007394"/>
    </source>
</evidence>
<dbReference type="EMBL" id="CP003418">
    <property type="protein sequence ID" value="AFH50240.1"/>
    <property type="molecule type" value="Genomic_DNA"/>
</dbReference>
<feature type="compositionally biased region" description="Low complexity" evidence="1">
    <location>
        <begin position="647"/>
        <end position="662"/>
    </location>
</feature>
<dbReference type="Proteomes" id="UP000007394">
    <property type="component" value="Chromosome"/>
</dbReference>
<feature type="compositionally biased region" description="Polar residues" evidence="1">
    <location>
        <begin position="688"/>
        <end position="707"/>
    </location>
</feature>
<name>I0AMN3_IGNAJ</name>
<accession>I0AMN3</accession>
<dbReference type="RefSeq" id="WP_014561382.1">
    <property type="nucleotide sequence ID" value="NC_017464.1"/>
</dbReference>
<dbReference type="HOGENOM" id="CLU_322578_0_0_10"/>
<dbReference type="Pfam" id="PF02120">
    <property type="entry name" value="Flg_hook"/>
    <property type="match status" value="1"/>
</dbReference>
<evidence type="ECO:0000256" key="1">
    <source>
        <dbReference type="SAM" id="MobiDB-lite"/>
    </source>
</evidence>
<dbReference type="CDD" id="cd17470">
    <property type="entry name" value="T3SS_Flik_C"/>
    <property type="match status" value="1"/>
</dbReference>